<organism evidence="1 2">
    <name type="scientific">Aquirhabdus parva</name>
    <dbReference type="NCBI Taxonomy" id="2283318"/>
    <lineage>
        <taxon>Bacteria</taxon>
        <taxon>Pseudomonadati</taxon>
        <taxon>Pseudomonadota</taxon>
        <taxon>Gammaproteobacteria</taxon>
        <taxon>Moraxellales</taxon>
        <taxon>Moraxellaceae</taxon>
        <taxon>Aquirhabdus</taxon>
    </lineage>
</organism>
<dbReference type="RefSeq" id="WP_114899454.1">
    <property type="nucleotide sequence ID" value="NZ_CP031222.1"/>
</dbReference>
<dbReference type="OrthoDB" id="378654at2"/>
<proteinExistence type="predicted"/>
<evidence type="ECO:0000313" key="2">
    <source>
        <dbReference type="Proteomes" id="UP000253940"/>
    </source>
</evidence>
<dbReference type="EMBL" id="CP031222">
    <property type="protein sequence ID" value="AXI03345.1"/>
    <property type="molecule type" value="Genomic_DNA"/>
</dbReference>
<accession>A0A345P7T6</accession>
<dbReference type="Pfam" id="PF08907">
    <property type="entry name" value="DUF1853"/>
    <property type="match status" value="1"/>
</dbReference>
<dbReference type="InterPro" id="IPR015003">
    <property type="entry name" value="DUF1853"/>
</dbReference>
<protein>
    <submittedName>
        <fullName evidence="1">DUF1853 family protein</fullName>
    </submittedName>
</protein>
<name>A0A345P7T6_9GAMM</name>
<reference evidence="1 2" key="1">
    <citation type="submission" date="2018-07" db="EMBL/GenBank/DDBJ databases">
        <title>Genome sequencing of Moraxellaceae gen. HYN0046.</title>
        <authorList>
            <person name="Kim M."/>
            <person name="Yi H."/>
        </authorList>
    </citation>
    <scope>NUCLEOTIDE SEQUENCE [LARGE SCALE GENOMIC DNA]</scope>
    <source>
        <strain evidence="1 2">HYN0046</strain>
    </source>
</reference>
<evidence type="ECO:0000313" key="1">
    <source>
        <dbReference type="EMBL" id="AXI03345.1"/>
    </source>
</evidence>
<sequence length="313" mass="37127">MTVLEPPQSTFEWLNFKQPAVRDLAFALASPPLLAHWPELLAPTPHIDLPDFTFWQQHYRNYLPRLQELDDNPSVLNQVLSDLPSTRLGIRFEALLSFWLKDQTGSWHEFELLAQNIQLKDHKRTIGEIDFLIKNKLSGEIEHWELSLKFYLGEGHLKPFEWRGLNDRDTFGRKIKHTVERQFNVNEIEYEGLGKLLIQKRRAVFKGRLFYPDTLLNSVATQTHLDWLHPAHLRGSWGYQLPDNVNWRRAARREWLTPEAQNRDDMRPRFLTHGLYLGYPLDLTDYSLTMIPIERMIRLPIRRIPYLTSLYKH</sequence>
<dbReference type="KEGG" id="mbah:HYN46_11125"/>
<dbReference type="AlphaFoldDB" id="A0A345P7T6"/>
<dbReference type="Proteomes" id="UP000253940">
    <property type="component" value="Chromosome"/>
</dbReference>
<keyword evidence="2" id="KW-1185">Reference proteome</keyword>
<gene>
    <name evidence="1" type="ORF">HYN46_11125</name>
</gene>